<dbReference type="RefSeq" id="WP_028093643.1">
    <property type="nucleotide sequence ID" value="NZ_BNAP01000007.1"/>
</dbReference>
<evidence type="ECO:0000313" key="1">
    <source>
        <dbReference type="EMBL" id="GHG90861.1"/>
    </source>
</evidence>
<dbReference type="Proteomes" id="UP000611500">
    <property type="component" value="Unassembled WGS sequence"/>
</dbReference>
<keyword evidence="2" id="KW-1185">Reference proteome</keyword>
<dbReference type="AlphaFoldDB" id="A0A8J3H8C9"/>
<evidence type="ECO:0000313" key="2">
    <source>
        <dbReference type="Proteomes" id="UP000611500"/>
    </source>
</evidence>
<comment type="caution">
    <text evidence="1">The sequence shown here is derived from an EMBL/GenBank/DDBJ whole genome shotgun (WGS) entry which is preliminary data.</text>
</comment>
<reference evidence="1" key="2">
    <citation type="submission" date="2020-09" db="EMBL/GenBank/DDBJ databases">
        <authorList>
            <person name="Sun Q."/>
            <person name="Zhou Y."/>
        </authorList>
    </citation>
    <scope>NUCLEOTIDE SEQUENCE</scope>
    <source>
        <strain evidence="1">CGMCC 1.7081</strain>
    </source>
</reference>
<accession>A0A8J3H8C9</accession>
<proteinExistence type="predicted"/>
<sequence>MKDMSEHRGPVGPNDLSVEVMGRLHWAARRSWLAPQDVDMMQRHLEHCETQRSGVTALIGEILRQKLSQAGRLGAEASSEGIATGNTVLGYRLCGDQPPIIARLSYRVRLREEPGVVPLRSLLGATLIGMAVGETAPLLLSDGSLTEVTLSDLHGSARECRVVRLPVAAAGRGGILPA</sequence>
<dbReference type="EMBL" id="BNAP01000007">
    <property type="protein sequence ID" value="GHG90861.1"/>
    <property type="molecule type" value="Genomic_DNA"/>
</dbReference>
<gene>
    <name evidence="1" type="ORF">GCM10010961_21900</name>
</gene>
<name>A0A8J3H8C9_9RHOB</name>
<protein>
    <submittedName>
        <fullName evidence="1">Uncharacterized protein</fullName>
    </submittedName>
</protein>
<organism evidence="1 2">
    <name type="scientific">Pseudodonghicola xiamenensis</name>
    <dbReference type="NCBI Taxonomy" id="337702"/>
    <lineage>
        <taxon>Bacteria</taxon>
        <taxon>Pseudomonadati</taxon>
        <taxon>Pseudomonadota</taxon>
        <taxon>Alphaproteobacteria</taxon>
        <taxon>Rhodobacterales</taxon>
        <taxon>Paracoccaceae</taxon>
        <taxon>Pseudodonghicola</taxon>
    </lineage>
</organism>
<reference evidence="1" key="1">
    <citation type="journal article" date="2014" name="Int. J. Syst. Evol. Microbiol.">
        <title>Complete genome sequence of Corynebacterium casei LMG S-19264T (=DSM 44701T), isolated from a smear-ripened cheese.</title>
        <authorList>
            <consortium name="US DOE Joint Genome Institute (JGI-PGF)"/>
            <person name="Walter F."/>
            <person name="Albersmeier A."/>
            <person name="Kalinowski J."/>
            <person name="Ruckert C."/>
        </authorList>
    </citation>
    <scope>NUCLEOTIDE SEQUENCE</scope>
    <source>
        <strain evidence="1">CGMCC 1.7081</strain>
    </source>
</reference>